<dbReference type="RefSeq" id="WP_075633692.1">
    <property type="nucleotide sequence ID" value="NZ_MKIO01000021.1"/>
</dbReference>
<evidence type="ECO:0000313" key="4">
    <source>
        <dbReference type="EMBL" id="OLP56673.1"/>
    </source>
</evidence>
<dbReference type="EMBL" id="MKIO01000021">
    <property type="protein sequence ID" value="OLP56673.1"/>
    <property type="molecule type" value="Genomic_DNA"/>
</dbReference>
<evidence type="ECO:0000256" key="2">
    <source>
        <dbReference type="SAM" id="Phobius"/>
    </source>
</evidence>
<dbReference type="InterPro" id="IPR010090">
    <property type="entry name" value="Phage_tape_meas"/>
</dbReference>
<dbReference type="OrthoDB" id="7592271at2"/>
<feature type="transmembrane region" description="Helical" evidence="2">
    <location>
        <begin position="414"/>
        <end position="435"/>
    </location>
</feature>
<feature type="domain" description="Phage tail tape measure protein" evidence="3">
    <location>
        <begin position="90"/>
        <end position="289"/>
    </location>
</feature>
<accession>A0A1Q9AMT2</accession>
<comment type="caution">
    <text evidence="4">The sequence shown here is derived from an EMBL/GenBank/DDBJ whole genome shotgun (WGS) entry which is preliminary data.</text>
</comment>
<dbReference type="PANTHER" id="PTHR37813:SF1">
    <property type="entry name" value="FELS-2 PROPHAGE PROTEIN"/>
    <property type="match status" value="1"/>
</dbReference>
<keyword evidence="2" id="KW-0472">Membrane</keyword>
<dbReference type="PANTHER" id="PTHR37813">
    <property type="entry name" value="FELS-2 PROPHAGE PROTEIN"/>
    <property type="match status" value="1"/>
</dbReference>
<evidence type="ECO:0000256" key="1">
    <source>
        <dbReference type="ARBA" id="ARBA00022612"/>
    </source>
</evidence>
<dbReference type="Proteomes" id="UP000186143">
    <property type="component" value="Unassembled WGS sequence"/>
</dbReference>
<keyword evidence="1" id="KW-1188">Viral release from host cell</keyword>
<dbReference type="NCBIfam" id="TIGR01760">
    <property type="entry name" value="tape_meas_TP901"/>
    <property type="match status" value="1"/>
</dbReference>
<dbReference type="Pfam" id="PF10145">
    <property type="entry name" value="PhageMin_Tail"/>
    <property type="match status" value="1"/>
</dbReference>
<evidence type="ECO:0000313" key="5">
    <source>
        <dbReference type="Proteomes" id="UP000186143"/>
    </source>
</evidence>
<evidence type="ECO:0000259" key="3">
    <source>
        <dbReference type="Pfam" id="PF10145"/>
    </source>
</evidence>
<protein>
    <submittedName>
        <fullName evidence="4">Phage tail tape measure protein</fullName>
    </submittedName>
</protein>
<keyword evidence="2" id="KW-0812">Transmembrane</keyword>
<dbReference type="AlphaFoldDB" id="A0A1Q9AMT2"/>
<reference evidence="4 5" key="1">
    <citation type="submission" date="2016-09" db="EMBL/GenBank/DDBJ databases">
        <title>Rhizobium sp. nov., a novel species isolated from the rice rhizosphere.</title>
        <authorList>
            <person name="Zhao J."/>
            <person name="Zhang X."/>
        </authorList>
    </citation>
    <scope>NUCLEOTIDE SEQUENCE [LARGE SCALE GENOMIC DNA]</scope>
    <source>
        <strain evidence="4 5">MH17</strain>
    </source>
</reference>
<organism evidence="4 5">
    <name type="scientific">Xaviernesmea rhizosphaerae</name>
    <dbReference type="NCBI Taxonomy" id="1672749"/>
    <lineage>
        <taxon>Bacteria</taxon>
        <taxon>Pseudomonadati</taxon>
        <taxon>Pseudomonadota</taxon>
        <taxon>Alphaproteobacteria</taxon>
        <taxon>Hyphomicrobiales</taxon>
        <taxon>Rhizobiaceae</taxon>
        <taxon>Rhizobium/Agrobacterium group</taxon>
        <taxon>Xaviernesmea</taxon>
    </lineage>
</organism>
<sequence length="853" mass="86091">MAGAVIGALRVNLGIDSAQFQEGLKNAQAALGNAGKSMQLVGKSLSTYLTVPLAGAGAAILNTAGSFEASMNRVQAATNASTAEFDAMKKMALDLGANTSKSASESADMMEMLAKNGLTAQQILAGAASASIKLSEATGGDLSTAADVATNVMSQFKIGAEDLGEVVDGITNVTLTSQFGFNDYKDAIAQAGGIAGALGVKFQDFNAAIAGTSSVFNSGADAGTSFKTFLTTLVPKSKAAREQMDALGLKFFDAGGKMKSIADIAENLKTSLSGLSDEAKNDAVTTIFGSDAMRTALALADQGAEGINKLAASIQRQGSANEQAQARMKGFNGELEKLGGSLETLANKIADAGLLQWATQVVSKMSEFVDRLGQTNPELLKWGTIVAASAAAIGPLVIAVGAVAAGIAAIGAPIAVTVAGFAALAAGAAALYANWDQVKASFPTTAAVIEKAIAVIETTATGLMTQLGLVGQYLGQFLTGNLTAAGETVRQIFANLGSMFTDLANIIFPGAGDAIKAKIAEVVSSVTNFISSMMATFQAIPGQMAAIAEEIAASFAALPGRMLEIGGQIVDGLVNGIQAKWEAAKGAITGIADSITNSVKATLGIHSPSRVMHEIGEFIMQGLQNGMAAGTPNAVSEAGKAAQAVSAQLATAGAAGGGAVSGVETATDAAADGLSKMESVGQQMAQTLGNAFTGLINGSKKLKDVALDALSSIGRSLLNSGLQALFGGGGSGAAGASSAGGGFGSIIAQAIGSLIGFSQGGSIMPGGAANGTGIDSQTVAFRKKPSERVDIYEPGKMKSSSALSVRGGDIIIQGDVSERNLQAIRDAIAENNERLPDMIADHDRNPRMRRRFV</sequence>
<gene>
    <name evidence="4" type="ORF">BJF92_11330</name>
</gene>
<proteinExistence type="predicted"/>
<feature type="transmembrane region" description="Helical" evidence="2">
    <location>
        <begin position="382"/>
        <end position="407"/>
    </location>
</feature>
<name>A0A1Q9AMT2_9HYPH</name>
<keyword evidence="2" id="KW-1133">Transmembrane helix</keyword>
<dbReference type="STRING" id="1672749.BJF92_11330"/>